<dbReference type="InterPro" id="IPR029068">
    <property type="entry name" value="Glyas_Bleomycin-R_OHBP_Dase"/>
</dbReference>
<comment type="caution">
    <text evidence="2">The sequence shown here is derived from an EMBL/GenBank/DDBJ whole genome shotgun (WGS) entry which is preliminary data.</text>
</comment>
<dbReference type="RefSeq" id="WP_114843614.1">
    <property type="nucleotide sequence ID" value="NZ_JBHSPE010000001.1"/>
</dbReference>
<dbReference type="SUPFAM" id="SSF54593">
    <property type="entry name" value="Glyoxalase/Bleomycin resistance protein/Dihydroxybiphenyl dioxygenase"/>
    <property type="match status" value="1"/>
</dbReference>
<dbReference type="AlphaFoldDB" id="A0A369USC9"/>
<proteinExistence type="predicted"/>
<name>A0A369USC9_9GAMM</name>
<protein>
    <recommendedName>
        <fullName evidence="1">Glyoxalase-like domain-containing protein</fullName>
    </recommendedName>
</protein>
<dbReference type="Gene3D" id="3.10.180.10">
    <property type="entry name" value="2,3-Dihydroxybiphenyl 1,2-Dioxygenase, domain 1"/>
    <property type="match status" value="1"/>
</dbReference>
<gene>
    <name evidence="2" type="ORF">DVJ77_01055</name>
</gene>
<keyword evidence="3" id="KW-1185">Reference proteome</keyword>
<reference evidence="2 3" key="1">
    <citation type="submission" date="2018-07" db="EMBL/GenBank/DDBJ databases">
        <title>Dyella tabacisoli L4-6T, whole genome shotgun sequence.</title>
        <authorList>
            <person name="Zhou X.-K."/>
            <person name="Li W.-J."/>
            <person name="Duan Y.-Q."/>
        </authorList>
    </citation>
    <scope>NUCLEOTIDE SEQUENCE [LARGE SCALE GENOMIC DNA]</scope>
    <source>
        <strain evidence="2 3">L4-6</strain>
    </source>
</reference>
<dbReference type="Proteomes" id="UP000253782">
    <property type="component" value="Unassembled WGS sequence"/>
</dbReference>
<dbReference type="EMBL" id="QQAH01000001">
    <property type="protein sequence ID" value="RDD83223.1"/>
    <property type="molecule type" value="Genomic_DNA"/>
</dbReference>
<dbReference type="Pfam" id="PF18029">
    <property type="entry name" value="Glyoxalase_6"/>
    <property type="match status" value="1"/>
</dbReference>
<organism evidence="2 3">
    <name type="scientific">Dyella tabacisoli</name>
    <dbReference type="NCBI Taxonomy" id="2282381"/>
    <lineage>
        <taxon>Bacteria</taxon>
        <taxon>Pseudomonadati</taxon>
        <taxon>Pseudomonadota</taxon>
        <taxon>Gammaproteobacteria</taxon>
        <taxon>Lysobacterales</taxon>
        <taxon>Rhodanobacteraceae</taxon>
        <taxon>Dyella</taxon>
    </lineage>
</organism>
<sequence>MASTFESSRDVIIRTEDWAGATTFYGSVLGLPVASRSDALIGFETGAFRLYVEKGKAHGPVFEYLVPDVQAAKQRLIAAGCIVVEEDASMPRCYIRDPYGIVFNIGQAPE</sequence>
<dbReference type="OrthoDB" id="121588at2"/>
<evidence type="ECO:0000313" key="3">
    <source>
        <dbReference type="Proteomes" id="UP000253782"/>
    </source>
</evidence>
<evidence type="ECO:0000259" key="1">
    <source>
        <dbReference type="Pfam" id="PF18029"/>
    </source>
</evidence>
<dbReference type="InterPro" id="IPR041581">
    <property type="entry name" value="Glyoxalase_6"/>
</dbReference>
<feature type="domain" description="Glyoxalase-like" evidence="1">
    <location>
        <begin position="11"/>
        <end position="105"/>
    </location>
</feature>
<evidence type="ECO:0000313" key="2">
    <source>
        <dbReference type="EMBL" id="RDD83223.1"/>
    </source>
</evidence>
<accession>A0A369USC9</accession>